<dbReference type="InterPro" id="IPR031933">
    <property type="entry name" value="UPF0767"/>
</dbReference>
<evidence type="ECO:0000256" key="2">
    <source>
        <dbReference type="ARBA" id="ARBA00007304"/>
    </source>
</evidence>
<keyword evidence="4 7" id="KW-1133">Transmembrane helix</keyword>
<organism evidence="8 9">
    <name type="scientific">Microctonus hyperodae</name>
    <name type="common">Parasitoid wasp</name>
    <dbReference type="NCBI Taxonomy" id="165561"/>
    <lineage>
        <taxon>Eukaryota</taxon>
        <taxon>Metazoa</taxon>
        <taxon>Ecdysozoa</taxon>
        <taxon>Arthropoda</taxon>
        <taxon>Hexapoda</taxon>
        <taxon>Insecta</taxon>
        <taxon>Pterygota</taxon>
        <taxon>Neoptera</taxon>
        <taxon>Endopterygota</taxon>
        <taxon>Hymenoptera</taxon>
        <taxon>Apocrita</taxon>
        <taxon>Ichneumonoidea</taxon>
        <taxon>Braconidae</taxon>
        <taxon>Euphorinae</taxon>
        <taxon>Microctonus</taxon>
    </lineage>
</organism>
<accession>A0AA39FDK2</accession>
<evidence type="ECO:0000313" key="8">
    <source>
        <dbReference type="EMBL" id="KAK0167602.1"/>
    </source>
</evidence>
<keyword evidence="9" id="KW-1185">Reference proteome</keyword>
<evidence type="ECO:0000256" key="7">
    <source>
        <dbReference type="SAM" id="Phobius"/>
    </source>
</evidence>
<dbReference type="PANTHER" id="PTHR28599">
    <property type="entry name" value="SMALL INTEGRAL MEMBRANE PROTEIN 12"/>
    <property type="match status" value="1"/>
</dbReference>
<dbReference type="EMBL" id="JAQQBR010001832">
    <property type="protein sequence ID" value="KAK0167602.1"/>
    <property type="molecule type" value="Genomic_DNA"/>
</dbReference>
<evidence type="ECO:0000313" key="9">
    <source>
        <dbReference type="Proteomes" id="UP001168972"/>
    </source>
</evidence>
<protein>
    <recommendedName>
        <fullName evidence="10">Small integral membrane protein 12</fullName>
    </recommendedName>
</protein>
<feature type="transmembrane region" description="Helical" evidence="7">
    <location>
        <begin position="12"/>
        <end position="34"/>
    </location>
</feature>
<keyword evidence="5 7" id="KW-0472">Membrane</keyword>
<dbReference type="Pfam" id="PF15990">
    <property type="entry name" value="UPF0767"/>
    <property type="match status" value="1"/>
</dbReference>
<feature type="region of interest" description="Disordered" evidence="6">
    <location>
        <begin position="59"/>
        <end position="83"/>
    </location>
</feature>
<evidence type="ECO:0000256" key="3">
    <source>
        <dbReference type="ARBA" id="ARBA00022692"/>
    </source>
</evidence>
<sequence>MISVLIRAMTRYVSNISYITLPFAGVIGFIGYHIETMVSDRYTPATAPVKEQREERLLDNLESEPLKKKHNPLDVNLSPSLSS</sequence>
<evidence type="ECO:0000256" key="1">
    <source>
        <dbReference type="ARBA" id="ARBA00004167"/>
    </source>
</evidence>
<evidence type="ECO:0000256" key="4">
    <source>
        <dbReference type="ARBA" id="ARBA00022989"/>
    </source>
</evidence>
<dbReference type="GO" id="GO:0016020">
    <property type="term" value="C:membrane"/>
    <property type="evidence" value="ECO:0007669"/>
    <property type="project" value="UniProtKB-SubCell"/>
</dbReference>
<dbReference type="Proteomes" id="UP001168972">
    <property type="component" value="Unassembled WGS sequence"/>
</dbReference>
<proteinExistence type="inferred from homology"/>
<comment type="similarity">
    <text evidence="2">Belongs to the SMIM12 family.</text>
</comment>
<comment type="caution">
    <text evidence="8">The sequence shown here is derived from an EMBL/GenBank/DDBJ whole genome shotgun (WGS) entry which is preliminary data.</text>
</comment>
<evidence type="ECO:0000256" key="6">
    <source>
        <dbReference type="SAM" id="MobiDB-lite"/>
    </source>
</evidence>
<keyword evidence="3 7" id="KW-0812">Transmembrane</keyword>
<dbReference type="AlphaFoldDB" id="A0AA39FDK2"/>
<dbReference type="PANTHER" id="PTHR28599:SF1">
    <property type="entry name" value="SMALL INTEGRAL MEMBRANE PROTEIN 12"/>
    <property type="match status" value="1"/>
</dbReference>
<gene>
    <name evidence="8" type="ORF">PV327_004977</name>
</gene>
<name>A0AA39FDK2_MICHY</name>
<evidence type="ECO:0008006" key="10">
    <source>
        <dbReference type="Google" id="ProtNLM"/>
    </source>
</evidence>
<comment type="subcellular location">
    <subcellularLocation>
        <location evidence="1">Membrane</location>
        <topology evidence="1">Single-pass membrane protein</topology>
    </subcellularLocation>
</comment>
<reference evidence="8" key="1">
    <citation type="journal article" date="2023" name="bioRxiv">
        <title>Scaffold-level genome assemblies of two parasitoid biocontrol wasps reveal the parthenogenesis mechanism and an associated novel virus.</title>
        <authorList>
            <person name="Inwood S."/>
            <person name="Skelly J."/>
            <person name="Guhlin J."/>
            <person name="Harrop T."/>
            <person name="Goldson S."/>
            <person name="Dearden P."/>
        </authorList>
    </citation>
    <scope>NUCLEOTIDE SEQUENCE</scope>
    <source>
        <strain evidence="8">Lincoln</strain>
        <tissue evidence="8">Whole body</tissue>
    </source>
</reference>
<evidence type="ECO:0000256" key="5">
    <source>
        <dbReference type="ARBA" id="ARBA00023136"/>
    </source>
</evidence>
<reference evidence="8" key="2">
    <citation type="submission" date="2023-03" db="EMBL/GenBank/DDBJ databases">
        <authorList>
            <person name="Inwood S.N."/>
            <person name="Skelly J.G."/>
            <person name="Guhlin J."/>
            <person name="Harrop T.W.R."/>
            <person name="Goldson S.G."/>
            <person name="Dearden P.K."/>
        </authorList>
    </citation>
    <scope>NUCLEOTIDE SEQUENCE</scope>
    <source>
        <strain evidence="8">Lincoln</strain>
        <tissue evidence="8">Whole body</tissue>
    </source>
</reference>